<sequence length="325" mass="36255">MALFNNQIIFNLLITLVVGAALYYYIKYKCRVLELTQREHAKVLQSVIMSMNNPRCQVRNINDMSGGCGVCSLDELPDINQDIERYKQVNNSELIDVSDDDDDSDDDSESDSGSGSGSDSDGDSGSESDDEESYNTKKIIIGGNIESQTIEHLTGPDVKVIELSHPLYPSHNENVVDNEDEGDSEADNDDDDDNDDEDDDDDNDDNDEHNDNNDDDGSDNNNINNMGSLEEVTSVVNGVEYLENLETVEPKLTTSDDNGNLKTDEISVKTIFKSNVSDTHQDFNGMNVQSLRQHYKQRLLIEGKNINEAAINKLTKKELIKNLQQ</sequence>
<accession>A0A6C0EXD6</accession>
<feature type="region of interest" description="Disordered" evidence="1">
    <location>
        <begin position="90"/>
        <end position="135"/>
    </location>
</feature>
<keyword evidence="2" id="KW-0812">Transmembrane</keyword>
<dbReference type="AlphaFoldDB" id="A0A6C0EXD6"/>
<proteinExistence type="predicted"/>
<reference evidence="3" key="1">
    <citation type="journal article" date="2020" name="Nature">
        <title>Giant virus diversity and host interactions through global metagenomics.</title>
        <authorList>
            <person name="Schulz F."/>
            <person name="Roux S."/>
            <person name="Paez-Espino D."/>
            <person name="Jungbluth S."/>
            <person name="Walsh D.A."/>
            <person name="Denef V.J."/>
            <person name="McMahon K.D."/>
            <person name="Konstantinidis K.T."/>
            <person name="Eloe-Fadrosh E.A."/>
            <person name="Kyrpides N.C."/>
            <person name="Woyke T."/>
        </authorList>
    </citation>
    <scope>NUCLEOTIDE SEQUENCE</scope>
    <source>
        <strain evidence="3">GVMAG-M-3300009161-34</strain>
    </source>
</reference>
<dbReference type="EMBL" id="MN738959">
    <property type="protein sequence ID" value="QHT33183.1"/>
    <property type="molecule type" value="Genomic_DNA"/>
</dbReference>
<feature type="compositionally biased region" description="Acidic residues" evidence="1">
    <location>
        <begin position="120"/>
        <end position="133"/>
    </location>
</feature>
<evidence type="ECO:0000256" key="1">
    <source>
        <dbReference type="SAM" id="MobiDB-lite"/>
    </source>
</evidence>
<organism evidence="3">
    <name type="scientific">viral metagenome</name>
    <dbReference type="NCBI Taxonomy" id="1070528"/>
    <lineage>
        <taxon>unclassified sequences</taxon>
        <taxon>metagenomes</taxon>
        <taxon>organismal metagenomes</taxon>
    </lineage>
</organism>
<name>A0A6C0EXD6_9ZZZZ</name>
<evidence type="ECO:0000256" key="2">
    <source>
        <dbReference type="SAM" id="Phobius"/>
    </source>
</evidence>
<feature type="transmembrane region" description="Helical" evidence="2">
    <location>
        <begin position="6"/>
        <end position="26"/>
    </location>
</feature>
<keyword evidence="2" id="KW-1133">Transmembrane helix</keyword>
<feature type="region of interest" description="Disordered" evidence="1">
    <location>
        <begin position="169"/>
        <end position="226"/>
    </location>
</feature>
<keyword evidence="2" id="KW-0472">Membrane</keyword>
<evidence type="ECO:0000313" key="3">
    <source>
        <dbReference type="EMBL" id="QHT33183.1"/>
    </source>
</evidence>
<feature type="compositionally biased region" description="Acidic residues" evidence="1">
    <location>
        <begin position="176"/>
        <end position="218"/>
    </location>
</feature>
<feature type="compositionally biased region" description="Acidic residues" evidence="1">
    <location>
        <begin position="96"/>
        <end position="110"/>
    </location>
</feature>
<protein>
    <submittedName>
        <fullName evidence="3">Uncharacterized protein</fullName>
    </submittedName>
</protein>